<name>A0A5J4V905_9EUKA</name>
<feature type="signal peptide" evidence="1">
    <location>
        <begin position="1"/>
        <end position="24"/>
    </location>
</feature>
<sequence>MFIYSNTVYALFQLISVTVHDCIAYPDPSSPSPQGIGGGVYLICNQGYTPSSGMLNMEGLKIYNNTAGVAGQSVFIVMYSLVDWCKYGILGQYVKGNYSDAYSDEEDLEGIVGDYNYIYYLPVAQVLQNKKYLQQYWDEPRGQLFHILNRNEGAINGVDQDKCGKFNNPCLTLEYAIEQSSIRAGGSKTFVRDEKKIGICSAGYNLNAPVSLSKTASYTSIIWIVKELFRLRNEMDGQAEIKIAKNNDISKENGKQGWISTAGGLQLRICYIKFITDQSNITIPIVYIEGGNSLLELNTVTFSGIKLSPTSDPKGIIHVNVDNSYLIVQSSIFENIDIEEYGGNAIRILNSGSSSITATLNACEFNNINSVGDSNGRGGSAIYMENKYGSQLLIEESCQFYKCIVDKGNGGAIFIDIDFTSEFLFKINDALIQDCEAIADTSEIPPTGYGGGIFLTGTGDYNPSTFRLDLHGMKINGNTADKKGQSLYVAMTKLANWCRFGSLGEFVKGNYSDNTSYEPDLQGIISNRATFFGYNSNLISNNTHNLEDYWRVLTANAKLYVRSDGNDVLFCTEQIPCKTLNAYHINNNINIPFLYQVYIMDSSSINYKAEITQTSSARTYGPLANESTTVRNLLIETEGQFDVEGKILFNYINFVVQATILTPDHHTIQGLLSTTEISLQNCQYHMASSGISIGKSLVCMLKGGTQTITNLTVENVNSLENVIKAEFDEAGTLTISNCLFENITKVSNSVVGGAIFVELKNPSAQVTLTQTKFIKCVSQSGGGIYSLFTGGGQIQINSNCEFTQCKATSGNGGGIYAQLNFANTCIFKINDATISECEAIVNASATTPTGYGGGIFLTGTGDYIASSVNLNLKGMKIYNNIASKSGQSMYVAITKVIEWCKTGFLGEYVKGNYSDTDSYEPDLQGITTDINTFQGYNQAYIQENQRNLEEYWKIIIPQYTIWHVLLKVEGLNGSDMLDCGEISTPCNTIDYTIQIISQKLSGNSQAIAEEKQIGICEGGYDLQSPLLLSKSGSYANKIKIVKQMYGTGQPSEMIGNAKIKIMKNNENSKENGKLGWISASGGLQLRLYGIDFTIDSSNLTIPLIYIQDSQSILELNTVKLSDIKLSPTEAKGIIQINVDNSELIVSNSIFQNINIDEKGGNAIRIVNSANSTVTTALTNNQFKNINANGDNSGRGGSAIFAEMRSQSSLTISGNSQFIQCVNNDGNGGAIYIDIDFTPQSQFIIEDALIQQCEAKAETTKTYPTGYGGGIFLSGTGDYDPSTLRLNLRGMKINGNSAKNGGQSLFIAIAKLKEQCRLGNDGSYIKGNYSDQTSNEGELEG</sequence>
<evidence type="ECO:0000313" key="3">
    <source>
        <dbReference type="Proteomes" id="UP000324800"/>
    </source>
</evidence>
<comment type="caution">
    <text evidence="2">The sequence shown here is derived from an EMBL/GenBank/DDBJ whole genome shotgun (WGS) entry which is preliminary data.</text>
</comment>
<proteinExistence type="predicted"/>
<dbReference type="Proteomes" id="UP000324800">
    <property type="component" value="Unassembled WGS sequence"/>
</dbReference>
<keyword evidence="1" id="KW-0732">Signal</keyword>
<evidence type="ECO:0008006" key="4">
    <source>
        <dbReference type="Google" id="ProtNLM"/>
    </source>
</evidence>
<accession>A0A5J4V905</accession>
<organism evidence="2 3">
    <name type="scientific">Streblomastix strix</name>
    <dbReference type="NCBI Taxonomy" id="222440"/>
    <lineage>
        <taxon>Eukaryota</taxon>
        <taxon>Metamonada</taxon>
        <taxon>Preaxostyla</taxon>
        <taxon>Oxymonadida</taxon>
        <taxon>Streblomastigidae</taxon>
        <taxon>Streblomastix</taxon>
    </lineage>
</organism>
<reference evidence="2 3" key="1">
    <citation type="submission" date="2019-03" db="EMBL/GenBank/DDBJ databases">
        <title>Single cell metagenomics reveals metabolic interactions within the superorganism composed of flagellate Streblomastix strix and complex community of Bacteroidetes bacteria on its surface.</title>
        <authorList>
            <person name="Treitli S.C."/>
            <person name="Kolisko M."/>
            <person name="Husnik F."/>
            <person name="Keeling P."/>
            <person name="Hampl V."/>
        </authorList>
    </citation>
    <scope>NUCLEOTIDE SEQUENCE [LARGE SCALE GENOMIC DNA]</scope>
    <source>
        <strain evidence="2">ST1C</strain>
    </source>
</reference>
<gene>
    <name evidence="2" type="ORF">EZS28_025455</name>
</gene>
<dbReference type="SUPFAM" id="SSF51126">
    <property type="entry name" value="Pectin lyase-like"/>
    <property type="match status" value="2"/>
</dbReference>
<feature type="non-terminal residue" evidence="2">
    <location>
        <position position="1340"/>
    </location>
</feature>
<evidence type="ECO:0000256" key="1">
    <source>
        <dbReference type="SAM" id="SignalP"/>
    </source>
</evidence>
<dbReference type="InterPro" id="IPR011050">
    <property type="entry name" value="Pectin_lyase_fold/virulence"/>
</dbReference>
<feature type="chain" id="PRO_5023865737" description="Right handed beta helix domain-containing protein" evidence="1">
    <location>
        <begin position="25"/>
        <end position="1340"/>
    </location>
</feature>
<evidence type="ECO:0000313" key="2">
    <source>
        <dbReference type="EMBL" id="KAA6379018.1"/>
    </source>
</evidence>
<protein>
    <recommendedName>
        <fullName evidence="4">Right handed beta helix domain-containing protein</fullName>
    </recommendedName>
</protein>
<dbReference type="EMBL" id="SNRW01008764">
    <property type="protein sequence ID" value="KAA6379018.1"/>
    <property type="molecule type" value="Genomic_DNA"/>
</dbReference>